<dbReference type="InterPro" id="IPR023346">
    <property type="entry name" value="Lysozyme-like_dom_sf"/>
</dbReference>
<keyword evidence="2" id="KW-0812">Transmembrane</keyword>
<dbReference type="CDD" id="cd00254">
    <property type="entry name" value="LT-like"/>
    <property type="match status" value="1"/>
</dbReference>
<dbReference type="AlphaFoldDB" id="A0A7W9TL48"/>
<feature type="region of interest" description="Disordered" evidence="1">
    <location>
        <begin position="69"/>
        <end position="151"/>
    </location>
</feature>
<evidence type="ECO:0000256" key="2">
    <source>
        <dbReference type="SAM" id="Phobius"/>
    </source>
</evidence>
<organism evidence="4 5">
    <name type="scientific">Castellaniella defragrans</name>
    <name type="common">Alcaligenes defragrans</name>
    <dbReference type="NCBI Taxonomy" id="75697"/>
    <lineage>
        <taxon>Bacteria</taxon>
        <taxon>Pseudomonadati</taxon>
        <taxon>Pseudomonadota</taxon>
        <taxon>Betaproteobacteria</taxon>
        <taxon>Burkholderiales</taxon>
        <taxon>Alcaligenaceae</taxon>
        <taxon>Castellaniella</taxon>
    </lineage>
</organism>
<comment type="caution">
    <text evidence="4">The sequence shown here is derived from an EMBL/GenBank/DDBJ whole genome shotgun (WGS) entry which is preliminary data.</text>
</comment>
<protein>
    <recommendedName>
        <fullName evidence="3">Transglycosylase SLT domain-containing protein</fullName>
    </recommendedName>
</protein>
<dbReference type="Pfam" id="PF01464">
    <property type="entry name" value="SLT"/>
    <property type="match status" value="1"/>
</dbReference>
<feature type="compositionally biased region" description="Low complexity" evidence="1">
    <location>
        <begin position="83"/>
        <end position="109"/>
    </location>
</feature>
<dbReference type="SUPFAM" id="SSF53955">
    <property type="entry name" value="Lysozyme-like"/>
    <property type="match status" value="1"/>
</dbReference>
<dbReference type="Gene3D" id="1.10.530.10">
    <property type="match status" value="1"/>
</dbReference>
<evidence type="ECO:0000313" key="5">
    <source>
        <dbReference type="Proteomes" id="UP000541136"/>
    </source>
</evidence>
<gene>
    <name evidence="4" type="ORF">HNR28_000744</name>
</gene>
<feature type="compositionally biased region" description="Low complexity" evidence="1">
    <location>
        <begin position="117"/>
        <end position="151"/>
    </location>
</feature>
<dbReference type="EMBL" id="JACHIB010000003">
    <property type="protein sequence ID" value="MBB6082719.1"/>
    <property type="molecule type" value="Genomic_DNA"/>
</dbReference>
<accession>A0A7W9TL48</accession>
<feature type="transmembrane region" description="Helical" evidence="2">
    <location>
        <begin position="22"/>
        <end position="44"/>
    </location>
</feature>
<feature type="domain" description="Transglycosylase SLT" evidence="3">
    <location>
        <begin position="212"/>
        <end position="288"/>
    </location>
</feature>
<keyword evidence="2" id="KW-1133">Transmembrane helix</keyword>
<dbReference type="InterPro" id="IPR008258">
    <property type="entry name" value="Transglycosylase_SLT_dom_1"/>
</dbReference>
<name>A0A7W9TL48_CASDE</name>
<proteinExistence type="predicted"/>
<sequence length="328" mass="33390">MRSVPERLRRGVLAVLRPVGEFVHVSAIYLGLAVLTTLGLSLVLPSMRQQSQQLHEVVLAMFQADGPGYGADDEGEVADWSLPPAAQAPDEGAAPPAGPAEGAGEAADAGQGGQAGPSGQPGQAGQPGQSGQAGQAGQSAQAGQAGEAAQAGGSEAGRLTFASALAASLRDQPIQGVTQAQAHALRSYVARKYRIASSVAGALIRTAFDVGREQKLDPQLLLAVIAIESRYNPFVESAVGAQGLMQIMSSVHRAKLRPSGGPAAAFDPVVNIRIGAQILADCIRRRGGLEGGLACYVGATGPGDGGYGTRVLAERRRIALASGIPPKD</sequence>
<evidence type="ECO:0000259" key="3">
    <source>
        <dbReference type="Pfam" id="PF01464"/>
    </source>
</evidence>
<evidence type="ECO:0000256" key="1">
    <source>
        <dbReference type="SAM" id="MobiDB-lite"/>
    </source>
</evidence>
<dbReference type="RefSeq" id="WP_242404207.1">
    <property type="nucleotide sequence ID" value="NZ_JACHIB010000003.1"/>
</dbReference>
<keyword evidence="2" id="KW-0472">Membrane</keyword>
<evidence type="ECO:0000313" key="4">
    <source>
        <dbReference type="EMBL" id="MBB6082719.1"/>
    </source>
</evidence>
<dbReference type="Proteomes" id="UP000541136">
    <property type="component" value="Unassembled WGS sequence"/>
</dbReference>
<reference evidence="4 5" key="1">
    <citation type="submission" date="2020-08" db="EMBL/GenBank/DDBJ databases">
        <title>Genomic Encyclopedia of Type Strains, Phase IV (KMG-IV): sequencing the most valuable type-strain genomes for metagenomic binning, comparative biology and taxonomic classification.</title>
        <authorList>
            <person name="Goeker M."/>
        </authorList>
    </citation>
    <scope>NUCLEOTIDE SEQUENCE [LARGE SCALE GENOMIC DNA]</scope>
    <source>
        <strain evidence="4 5">DSM 12141</strain>
    </source>
</reference>